<name>A0A7J7JCA6_BUGNE</name>
<evidence type="ECO:0000313" key="2">
    <source>
        <dbReference type="EMBL" id="KAF6023281.1"/>
    </source>
</evidence>
<gene>
    <name evidence="2" type="ORF">EB796_018408</name>
</gene>
<dbReference type="Proteomes" id="UP000593567">
    <property type="component" value="Unassembled WGS sequence"/>
</dbReference>
<accession>A0A7J7JCA6</accession>
<sequence length="172" mass="19983">MRAEGINKQVLPVILIHHLLVYNFVNQVRHLSNLNSESDEFYTSFVKEMAALVDITSYGFGIIRSNTQEKRRQSHSTGFAPLPSVIYLDKGSEINFTVSIAVQSTNNKEHTDYNDMENMRLSLELSVNGVVEINVKKTFNYLRQLLLYEVMNVYYTGYMTEYLVFYCLNERK</sequence>
<reference evidence="2" key="1">
    <citation type="submission" date="2020-06" db="EMBL/GenBank/DDBJ databases">
        <title>Draft genome of Bugula neritina, a colonial animal packing powerful symbionts and potential medicines.</title>
        <authorList>
            <person name="Rayko M."/>
        </authorList>
    </citation>
    <scope>NUCLEOTIDE SEQUENCE [LARGE SCALE GENOMIC DNA]</scope>
    <source>
        <strain evidence="2">Kwan_BN1</strain>
    </source>
</reference>
<organism evidence="2 3">
    <name type="scientific">Bugula neritina</name>
    <name type="common">Brown bryozoan</name>
    <name type="synonym">Sertularia neritina</name>
    <dbReference type="NCBI Taxonomy" id="10212"/>
    <lineage>
        <taxon>Eukaryota</taxon>
        <taxon>Metazoa</taxon>
        <taxon>Spiralia</taxon>
        <taxon>Lophotrochozoa</taxon>
        <taxon>Bryozoa</taxon>
        <taxon>Gymnolaemata</taxon>
        <taxon>Cheilostomatida</taxon>
        <taxon>Flustrina</taxon>
        <taxon>Buguloidea</taxon>
        <taxon>Bugulidae</taxon>
        <taxon>Bugula</taxon>
    </lineage>
</organism>
<keyword evidence="3" id="KW-1185">Reference proteome</keyword>
<proteinExistence type="predicted"/>
<evidence type="ECO:0000313" key="3">
    <source>
        <dbReference type="Proteomes" id="UP000593567"/>
    </source>
</evidence>
<protein>
    <recommendedName>
        <fullName evidence="1">CATSPERG Ig-like domain-containing protein</fullName>
    </recommendedName>
</protein>
<comment type="caution">
    <text evidence="2">The sequence shown here is derived from an EMBL/GenBank/DDBJ whole genome shotgun (WGS) entry which is preliminary data.</text>
</comment>
<evidence type="ECO:0000259" key="1">
    <source>
        <dbReference type="Pfam" id="PF22851"/>
    </source>
</evidence>
<dbReference type="Pfam" id="PF22851">
    <property type="entry name" value="CATSPERG_Ig-like"/>
    <property type="match status" value="1"/>
</dbReference>
<dbReference type="AlphaFoldDB" id="A0A7J7JCA6"/>
<feature type="domain" description="CATSPERG Ig-like" evidence="1">
    <location>
        <begin position="82"/>
        <end position="151"/>
    </location>
</feature>
<dbReference type="EMBL" id="VXIV02002736">
    <property type="protein sequence ID" value="KAF6023281.1"/>
    <property type="molecule type" value="Genomic_DNA"/>
</dbReference>
<dbReference type="InterPro" id="IPR053874">
    <property type="entry name" value="CATSPERG_Ig-like"/>
</dbReference>